<accession>A0A645JMN5</accession>
<evidence type="ECO:0000256" key="4">
    <source>
        <dbReference type="ARBA" id="ARBA00022679"/>
    </source>
</evidence>
<comment type="catalytic activity">
    <reaction evidence="1">
        <text>ATP + protein L-histidine = ADP + protein N-phospho-L-histidine.</text>
        <dbReference type="EC" id="2.7.13.3"/>
    </reaction>
</comment>
<keyword evidence="4 7" id="KW-0808">Transferase</keyword>
<dbReference type="InterPro" id="IPR004358">
    <property type="entry name" value="Sig_transdc_His_kin-like_C"/>
</dbReference>
<dbReference type="SUPFAM" id="SSF55874">
    <property type="entry name" value="ATPase domain of HSP90 chaperone/DNA topoisomerase II/histidine kinase"/>
    <property type="match status" value="1"/>
</dbReference>
<evidence type="ECO:0000256" key="2">
    <source>
        <dbReference type="ARBA" id="ARBA00012438"/>
    </source>
</evidence>
<dbReference type="Gene3D" id="3.30.565.10">
    <property type="entry name" value="Histidine kinase-like ATPase, C-terminal domain"/>
    <property type="match status" value="1"/>
</dbReference>
<dbReference type="EC" id="2.7.13.3" evidence="2"/>
<dbReference type="InterPro" id="IPR005467">
    <property type="entry name" value="His_kinase_dom"/>
</dbReference>
<evidence type="ECO:0000259" key="6">
    <source>
        <dbReference type="PROSITE" id="PS50109"/>
    </source>
</evidence>
<dbReference type="PANTHER" id="PTHR43547">
    <property type="entry name" value="TWO-COMPONENT HISTIDINE KINASE"/>
    <property type="match status" value="1"/>
</dbReference>
<dbReference type="Pfam" id="PF02518">
    <property type="entry name" value="HATPase_c"/>
    <property type="match status" value="1"/>
</dbReference>
<keyword evidence="5 7" id="KW-0418">Kinase</keyword>
<dbReference type="InterPro" id="IPR003594">
    <property type="entry name" value="HATPase_dom"/>
</dbReference>
<dbReference type="GO" id="GO:0000155">
    <property type="term" value="F:phosphorelay sensor kinase activity"/>
    <property type="evidence" value="ECO:0007669"/>
    <property type="project" value="TreeGrafter"/>
</dbReference>
<dbReference type="PANTHER" id="PTHR43547:SF2">
    <property type="entry name" value="HYBRID SIGNAL TRANSDUCTION HISTIDINE KINASE C"/>
    <property type="match status" value="1"/>
</dbReference>
<organism evidence="7">
    <name type="scientific">bioreactor metagenome</name>
    <dbReference type="NCBI Taxonomy" id="1076179"/>
    <lineage>
        <taxon>unclassified sequences</taxon>
        <taxon>metagenomes</taxon>
        <taxon>ecological metagenomes</taxon>
    </lineage>
</organism>
<evidence type="ECO:0000256" key="3">
    <source>
        <dbReference type="ARBA" id="ARBA00022553"/>
    </source>
</evidence>
<evidence type="ECO:0000256" key="1">
    <source>
        <dbReference type="ARBA" id="ARBA00000085"/>
    </source>
</evidence>
<keyword evidence="3" id="KW-0597">Phosphoprotein</keyword>
<sequence>MAKKKNIELIYENIKSVVAEVDAMKLSLAISNLIENGIKYTPEGGSVRVSIDADHQNAFLIVSDTGIGMKEEELGRIFDRFYRVDRVRDRESGGTGLGLSITHSTVLMHKGSIKVTSKENEGTTFLVRIPLKQNN</sequence>
<proteinExistence type="predicted"/>
<evidence type="ECO:0000313" key="7">
    <source>
        <dbReference type="EMBL" id="MPN64607.1"/>
    </source>
</evidence>
<dbReference type="FunFam" id="3.30.565.10:FF:000006">
    <property type="entry name" value="Sensor histidine kinase WalK"/>
    <property type="match status" value="1"/>
</dbReference>
<dbReference type="InterPro" id="IPR036890">
    <property type="entry name" value="HATPase_C_sf"/>
</dbReference>
<feature type="domain" description="Histidine kinase" evidence="6">
    <location>
        <begin position="1"/>
        <end position="133"/>
    </location>
</feature>
<gene>
    <name evidence="7" type="primary">walK_33</name>
    <name evidence="7" type="ORF">SDC9_212383</name>
</gene>
<protein>
    <recommendedName>
        <fullName evidence="2">histidine kinase</fullName>
        <ecNumber evidence="2">2.7.13.3</ecNumber>
    </recommendedName>
</protein>
<comment type="caution">
    <text evidence="7">The sequence shown here is derived from an EMBL/GenBank/DDBJ whole genome shotgun (WGS) entry which is preliminary data.</text>
</comment>
<dbReference type="PROSITE" id="PS50109">
    <property type="entry name" value="HIS_KIN"/>
    <property type="match status" value="1"/>
</dbReference>
<dbReference type="AlphaFoldDB" id="A0A645JMN5"/>
<dbReference type="EMBL" id="VSSQ01145732">
    <property type="protein sequence ID" value="MPN64607.1"/>
    <property type="molecule type" value="Genomic_DNA"/>
</dbReference>
<name>A0A645JMN5_9ZZZZ</name>
<dbReference type="SMART" id="SM00387">
    <property type="entry name" value="HATPase_c"/>
    <property type="match status" value="1"/>
</dbReference>
<reference evidence="7" key="1">
    <citation type="submission" date="2019-08" db="EMBL/GenBank/DDBJ databases">
        <authorList>
            <person name="Kucharzyk K."/>
            <person name="Murdoch R.W."/>
            <person name="Higgins S."/>
            <person name="Loffler F."/>
        </authorList>
    </citation>
    <scope>NUCLEOTIDE SEQUENCE</scope>
</reference>
<evidence type="ECO:0000256" key="5">
    <source>
        <dbReference type="ARBA" id="ARBA00022777"/>
    </source>
</evidence>
<dbReference type="PRINTS" id="PR00344">
    <property type="entry name" value="BCTRLSENSOR"/>
</dbReference>